<dbReference type="Proteomes" id="UP000315496">
    <property type="component" value="Chromosome 1"/>
</dbReference>
<dbReference type="GO" id="GO:0005524">
    <property type="term" value="F:ATP binding"/>
    <property type="evidence" value="ECO:0007669"/>
    <property type="project" value="UniProtKB-UniRule"/>
</dbReference>
<gene>
    <name evidence="3" type="ORF">GMRT_10378</name>
</gene>
<comment type="catalytic activity">
    <reaction evidence="1">
        <text>ATP + [NEDD8 protein] + [E1 NEDD8-activating enzyme]-L-cysteine = AMP + diphosphate + [E1 NEDD8-activating enzyme]-S-[NEDD8 protein]-yl-L-cysteine.</text>
        <dbReference type="EC" id="6.2.1.64"/>
    </reaction>
</comment>
<dbReference type="PANTHER" id="PTHR10953">
    <property type="entry name" value="UBIQUITIN-ACTIVATING ENZYME E1"/>
    <property type="match status" value="1"/>
</dbReference>
<dbReference type="GO" id="GO:0019781">
    <property type="term" value="F:NEDD8 activating enzyme activity"/>
    <property type="evidence" value="ECO:0007669"/>
    <property type="project" value="UniProtKB-UniRule"/>
</dbReference>
<dbReference type="Gene3D" id="3.40.50.720">
    <property type="entry name" value="NAD(P)-binding Rossmann-like Domain"/>
    <property type="match status" value="1"/>
</dbReference>
<keyword evidence="1" id="KW-0436">Ligase</keyword>
<dbReference type="EC" id="6.2.1.64" evidence="1"/>
<evidence type="ECO:0000259" key="2">
    <source>
        <dbReference type="Pfam" id="PF00899"/>
    </source>
</evidence>
<dbReference type="InterPro" id="IPR000594">
    <property type="entry name" value="ThiF_NAD_FAD-bd"/>
</dbReference>
<dbReference type="AlphaFoldDB" id="A0A4Z1TA20"/>
<protein>
    <recommendedName>
        <fullName evidence="1">NEDD8-activating enzyme E1 catalytic subunit</fullName>
        <ecNumber evidence="1">6.2.1.64</ecNumber>
    </recommendedName>
</protein>
<dbReference type="UniPathway" id="UPA00885"/>
<dbReference type="PANTHER" id="PTHR10953:SF6">
    <property type="entry name" value="NEDD8-ACTIVATING ENZYME E1 CATALYTIC SUBUNIT"/>
    <property type="match status" value="1"/>
</dbReference>
<name>A0A4Z1TA20_GIAMU</name>
<comment type="caution">
    <text evidence="3">The sequence shown here is derived from an EMBL/GenBank/DDBJ whole genome shotgun (WGS) entry which is preliminary data.</text>
</comment>
<keyword evidence="1" id="KW-0547">Nucleotide-binding</keyword>
<dbReference type="GO" id="GO:0005737">
    <property type="term" value="C:cytoplasm"/>
    <property type="evidence" value="ECO:0007669"/>
    <property type="project" value="TreeGrafter"/>
</dbReference>
<reference evidence="3 4" key="1">
    <citation type="submission" date="2019-05" db="EMBL/GenBank/DDBJ databases">
        <title>The compact genome of Giardia muris reveals important steps in the evolution of intestinal protozoan parasites.</title>
        <authorList>
            <person name="Xu F."/>
            <person name="Jimenez-Gonzalez A."/>
            <person name="Einarsson E."/>
            <person name="Astvaldsson A."/>
            <person name="Peirasmaki D."/>
            <person name="Eckmann L."/>
            <person name="Andersson J.O."/>
            <person name="Svard S.G."/>
            <person name="Jerlstrom-Hultqvist J."/>
        </authorList>
    </citation>
    <scope>NUCLEOTIDE SEQUENCE [LARGE SCALE GENOMIC DNA]</scope>
    <source>
        <strain evidence="3 4">Roberts-Thomson</strain>
    </source>
</reference>
<dbReference type="GO" id="GO:0045116">
    <property type="term" value="P:protein neddylation"/>
    <property type="evidence" value="ECO:0007669"/>
    <property type="project" value="UniProtKB-UniRule"/>
</dbReference>
<dbReference type="Pfam" id="PF00899">
    <property type="entry name" value="ThiF"/>
    <property type="match status" value="1"/>
</dbReference>
<keyword evidence="1" id="KW-0833">Ubl conjugation pathway</keyword>
<dbReference type="InterPro" id="IPR035985">
    <property type="entry name" value="Ubiquitin-activating_enz"/>
</dbReference>
<accession>A0A4Z1TA20</accession>
<comment type="pathway">
    <text evidence="1">Protein modification; protein neddylation.</text>
</comment>
<dbReference type="SUPFAM" id="SSF69572">
    <property type="entry name" value="Activating enzymes of the ubiquitin-like proteins"/>
    <property type="match status" value="1"/>
</dbReference>
<keyword evidence="1" id="KW-0067">ATP-binding</keyword>
<dbReference type="VEuPathDB" id="GiardiaDB:GMRT_10378"/>
<evidence type="ECO:0000313" key="3">
    <source>
        <dbReference type="EMBL" id="TNJ30067.1"/>
    </source>
</evidence>
<keyword evidence="4" id="KW-1185">Reference proteome</keyword>
<proteinExistence type="inferred from homology"/>
<dbReference type="InterPro" id="IPR045886">
    <property type="entry name" value="ThiF/MoeB/HesA"/>
</dbReference>
<dbReference type="EMBL" id="VDLU01000001">
    <property type="protein sequence ID" value="TNJ30067.1"/>
    <property type="molecule type" value="Genomic_DNA"/>
</dbReference>
<comment type="similarity">
    <text evidence="1">Belongs to the ubiquitin-activating E1 family. UBA3 subfamily.</text>
</comment>
<evidence type="ECO:0000313" key="4">
    <source>
        <dbReference type="Proteomes" id="UP000315496"/>
    </source>
</evidence>
<dbReference type="GO" id="GO:0005634">
    <property type="term" value="C:nucleus"/>
    <property type="evidence" value="ECO:0007669"/>
    <property type="project" value="TreeGrafter"/>
</dbReference>
<feature type="domain" description="THIF-type NAD/FAD binding fold" evidence="2">
    <location>
        <begin position="2"/>
        <end position="235"/>
    </location>
</feature>
<sequence length="337" mass="37813">MRVGIVGLGGTGSELLLAMRSQGLHFKLLIVIDRDIVDIGNVGKQRIYAREDVGSFKADVIRSQLEGLADIVEAYSTDATRPVMAKKLRLCEAVFVTVDNLDTRRRLIPLLALKRELLVIDIGTEGLTSSIRFYGHDYPCFHCTSWMFTTETRPICTPIGIPRSSEDCVLKAKQEFPTGSIHELHVRATTLATEHGFAPMSMNSLQSTLEAVLPTPSYVSRLAAQYALQIWLRSRSTRLPSICHWLLSLYNGLYISTHILSRRQGCECQMHLPTCSDLIQALKEHQDAPDFMLLINQRLIVAPILGIIRQIPPLQGLILVYADDRIHYARWHGLGLE</sequence>
<comment type="function">
    <text evidence="1">Catalytic subunit of the dimeric E1 enzyme, which activates NEDD8.</text>
</comment>
<organism evidence="3 4">
    <name type="scientific">Giardia muris</name>
    <dbReference type="NCBI Taxonomy" id="5742"/>
    <lineage>
        <taxon>Eukaryota</taxon>
        <taxon>Metamonada</taxon>
        <taxon>Diplomonadida</taxon>
        <taxon>Hexamitidae</taxon>
        <taxon>Giardiinae</taxon>
        <taxon>Giardia</taxon>
    </lineage>
</organism>
<evidence type="ECO:0000256" key="1">
    <source>
        <dbReference type="RuleBase" id="RU368009"/>
    </source>
</evidence>